<evidence type="ECO:0000313" key="2">
    <source>
        <dbReference type="Proteomes" id="UP000828251"/>
    </source>
</evidence>
<dbReference type="PANTHER" id="PTHR22881:SF11">
    <property type="entry name" value="BROMODOMAIN-CONTAINING PROTEIN DDB_G0270170-LIKE ISOFORM X1"/>
    <property type="match status" value="1"/>
</dbReference>
<reference evidence="1 2" key="1">
    <citation type="journal article" date="2021" name="Plant Biotechnol. J.">
        <title>Multi-omics assisted identification of the key and species-specific regulatory components of drought-tolerant mechanisms in Gossypium stocksii.</title>
        <authorList>
            <person name="Yu D."/>
            <person name="Ke L."/>
            <person name="Zhang D."/>
            <person name="Wu Y."/>
            <person name="Sun Y."/>
            <person name="Mei J."/>
            <person name="Sun J."/>
            <person name="Sun Y."/>
        </authorList>
    </citation>
    <scope>NUCLEOTIDE SEQUENCE [LARGE SCALE GENOMIC DNA]</scope>
    <source>
        <strain evidence="2">cv. E1</strain>
        <tissue evidence="1">Leaf</tissue>
    </source>
</reference>
<dbReference type="PANTHER" id="PTHR22881">
    <property type="entry name" value="BROMODOMAIN CONTAINING PROTEIN"/>
    <property type="match status" value="1"/>
</dbReference>
<keyword evidence="2" id="KW-1185">Reference proteome</keyword>
<dbReference type="Proteomes" id="UP000828251">
    <property type="component" value="Unassembled WGS sequence"/>
</dbReference>
<accession>A0A9D3WIN5</accession>
<dbReference type="OrthoDB" id="21449at2759"/>
<dbReference type="AlphaFoldDB" id="A0A9D3WIN5"/>
<dbReference type="InterPro" id="IPR051831">
    <property type="entry name" value="Bromodomain_contain_prot"/>
</dbReference>
<sequence>MDSKLYRAENKNGYVTSLARFATDLGPFVWKIASTKIDNVLPKKVKFGPRWVEENRSIEKPQCLFSGKQRSLNSISGNYSSIHLAPATSGSSSIAVSRSPLLCNEDIKTIGGLSSKKDLTYAPSHQFQQRPLLHSSIDGSLSGFGIGYTPQMGLALQPMNSFCGNTLNSSAMYTMHASNVVSEETKVADNPIGLHSRNAIVSHPDLALQL</sequence>
<dbReference type="EMBL" id="JAIQCV010000001">
    <property type="protein sequence ID" value="KAH1129835.1"/>
    <property type="molecule type" value="Genomic_DNA"/>
</dbReference>
<gene>
    <name evidence="1" type="ORF">J1N35_001213</name>
</gene>
<name>A0A9D3WIN5_9ROSI</name>
<protein>
    <submittedName>
        <fullName evidence="1">Uncharacterized protein</fullName>
    </submittedName>
</protein>
<comment type="caution">
    <text evidence="1">The sequence shown here is derived from an EMBL/GenBank/DDBJ whole genome shotgun (WGS) entry which is preliminary data.</text>
</comment>
<proteinExistence type="predicted"/>
<evidence type="ECO:0000313" key="1">
    <source>
        <dbReference type="EMBL" id="KAH1129835.1"/>
    </source>
</evidence>
<organism evidence="1 2">
    <name type="scientific">Gossypium stocksii</name>
    <dbReference type="NCBI Taxonomy" id="47602"/>
    <lineage>
        <taxon>Eukaryota</taxon>
        <taxon>Viridiplantae</taxon>
        <taxon>Streptophyta</taxon>
        <taxon>Embryophyta</taxon>
        <taxon>Tracheophyta</taxon>
        <taxon>Spermatophyta</taxon>
        <taxon>Magnoliopsida</taxon>
        <taxon>eudicotyledons</taxon>
        <taxon>Gunneridae</taxon>
        <taxon>Pentapetalae</taxon>
        <taxon>rosids</taxon>
        <taxon>malvids</taxon>
        <taxon>Malvales</taxon>
        <taxon>Malvaceae</taxon>
        <taxon>Malvoideae</taxon>
        <taxon>Gossypium</taxon>
    </lineage>
</organism>